<proteinExistence type="predicted"/>
<dbReference type="PROSITE" id="PS51257">
    <property type="entry name" value="PROKAR_LIPOPROTEIN"/>
    <property type="match status" value="1"/>
</dbReference>
<dbReference type="AlphaFoldDB" id="A0AAJ6B399"/>
<reference evidence="2" key="1">
    <citation type="submission" date="2023-03" db="EMBL/GenBank/DDBJ databases">
        <title>Andean soil-derived lignocellulolytic bacterial consortium as a source of novel taxa and putative plastic-active enzymes.</title>
        <authorList>
            <person name="Diaz-Garcia L."/>
            <person name="Chuvochina M."/>
            <person name="Feuerriegel G."/>
            <person name="Bunk B."/>
            <person name="Sproer C."/>
            <person name="Streit W.R."/>
            <person name="Rodriguez L.M."/>
            <person name="Overmann J."/>
            <person name="Jimenez D.J."/>
        </authorList>
    </citation>
    <scope>NUCLEOTIDE SEQUENCE</scope>
    <source>
        <strain evidence="2">MAG 4610</strain>
    </source>
</reference>
<protein>
    <recommendedName>
        <fullName evidence="4">Lipoprotein</fullName>
    </recommendedName>
</protein>
<feature type="signal peptide" evidence="1">
    <location>
        <begin position="1"/>
        <end position="19"/>
    </location>
</feature>
<evidence type="ECO:0008006" key="4">
    <source>
        <dbReference type="Google" id="ProtNLM"/>
    </source>
</evidence>
<sequence length="257" mass="26299">MIGASFRSCVALALFAVLAVGCSPTAEQPPASADGLPAGVTVELRQTRADVAGRQAAVAVHNGTGRSIEIGAVSVADPRFAQPATRTVARTSTVPAGATVDIRVQLTEVACDAPADATATVTLDVRDAETDAMTARTAPIVDVVPFVAALHENECLQVAAGRSAAVSLGRFTASAAGEPARLDLDVVPAPGEGTLRIVGIHETNLLTFPGLVDAVYPLDLDQTGTDRKRQSVALPLLPARCDARGVVRPGRDPGAAR</sequence>
<evidence type="ECO:0000256" key="1">
    <source>
        <dbReference type="SAM" id="SignalP"/>
    </source>
</evidence>
<evidence type="ECO:0000313" key="2">
    <source>
        <dbReference type="EMBL" id="WEK12907.1"/>
    </source>
</evidence>
<gene>
    <name evidence="2" type="ORF">P0Y48_10580</name>
</gene>
<dbReference type="Proteomes" id="UP001213972">
    <property type="component" value="Chromosome"/>
</dbReference>
<keyword evidence="1" id="KW-0732">Signal</keyword>
<accession>A0AAJ6B399</accession>
<dbReference type="EMBL" id="CP119321">
    <property type="protein sequence ID" value="WEK12907.1"/>
    <property type="molecule type" value="Genomic_DNA"/>
</dbReference>
<feature type="chain" id="PRO_5042597819" description="Lipoprotein" evidence="1">
    <location>
        <begin position="20"/>
        <end position="257"/>
    </location>
</feature>
<name>A0AAJ6B399_9MICO</name>
<organism evidence="2 3">
    <name type="scientific">Candidatus Microbacterium phytovorans</name>
    <dbReference type="NCBI Taxonomy" id="3121374"/>
    <lineage>
        <taxon>Bacteria</taxon>
        <taxon>Bacillati</taxon>
        <taxon>Actinomycetota</taxon>
        <taxon>Actinomycetes</taxon>
        <taxon>Micrococcales</taxon>
        <taxon>Microbacteriaceae</taxon>
        <taxon>Microbacterium</taxon>
    </lineage>
</organism>
<evidence type="ECO:0000313" key="3">
    <source>
        <dbReference type="Proteomes" id="UP001213972"/>
    </source>
</evidence>